<evidence type="ECO:0000256" key="1">
    <source>
        <dbReference type="SAM" id="MobiDB-lite"/>
    </source>
</evidence>
<dbReference type="InterPro" id="IPR024445">
    <property type="entry name" value="Tnp_ISXO2-like"/>
</dbReference>
<dbReference type="Proteomes" id="UP000663879">
    <property type="component" value="Unassembled WGS sequence"/>
</dbReference>
<name>A0A813ZE67_9BILA</name>
<reference evidence="3" key="1">
    <citation type="submission" date="2021-02" db="EMBL/GenBank/DDBJ databases">
        <authorList>
            <person name="Nowell W R."/>
        </authorList>
    </citation>
    <scope>NUCLEOTIDE SEQUENCE</scope>
    <source>
        <strain evidence="3">Ploen Becks lab</strain>
    </source>
</reference>
<proteinExistence type="predicted"/>
<feature type="compositionally biased region" description="Basic and acidic residues" evidence="1">
    <location>
        <begin position="277"/>
        <end position="286"/>
    </location>
</feature>
<dbReference type="Pfam" id="PF12762">
    <property type="entry name" value="DDE_Tnp_IS1595"/>
    <property type="match status" value="1"/>
</dbReference>
<organism evidence="3 4">
    <name type="scientific">Brachionus calyciflorus</name>
    <dbReference type="NCBI Taxonomy" id="104777"/>
    <lineage>
        <taxon>Eukaryota</taxon>
        <taxon>Metazoa</taxon>
        <taxon>Spiralia</taxon>
        <taxon>Gnathifera</taxon>
        <taxon>Rotifera</taxon>
        <taxon>Eurotatoria</taxon>
        <taxon>Monogononta</taxon>
        <taxon>Pseudotrocha</taxon>
        <taxon>Ploima</taxon>
        <taxon>Brachionidae</taxon>
        <taxon>Brachionus</taxon>
    </lineage>
</organism>
<evidence type="ECO:0000313" key="3">
    <source>
        <dbReference type="EMBL" id="CAF0897382.1"/>
    </source>
</evidence>
<dbReference type="EMBL" id="CAJNOC010001874">
    <property type="protein sequence ID" value="CAF0897382.1"/>
    <property type="molecule type" value="Genomic_DNA"/>
</dbReference>
<dbReference type="InterPro" id="IPR053164">
    <property type="entry name" value="IS1016-like_transposase"/>
</dbReference>
<evidence type="ECO:0000259" key="2">
    <source>
        <dbReference type="SMART" id="SM01126"/>
    </source>
</evidence>
<sequence length="286" mass="33661">FKLIIYWALHLKQVDQASLLGLSRQTIITFQHKILPGSVIYSDCWSSYNRIRRLDKDFEHQTVNHDLYFVDPKTGVHTNTIESLWCSAKAHLKTMKGVSRAYLASYLDEYSWRQMNSNCRLDVTDAVLTAISEQYGFEDKDDLVESLENLNTDFSEEDELFEVSDDQEILESFNPNLALYEHEILSPFDKDYANHCDFENEMEVLIKNVYESKVKDFIEIRNLDNTKRHLIHTLADFYVLRHKTFERDTEQCFMIGKPSPKKRGRKPKVTTNQEDLSNEKKNIREI</sequence>
<dbReference type="SMART" id="SM01126">
    <property type="entry name" value="DDE_Tnp_IS1595"/>
    <property type="match status" value="1"/>
</dbReference>
<comment type="caution">
    <text evidence="3">The sequence shown here is derived from an EMBL/GenBank/DDBJ whole genome shotgun (WGS) entry which is preliminary data.</text>
</comment>
<accession>A0A813ZE67</accession>
<gene>
    <name evidence="3" type="ORF">OXX778_LOCUS11224</name>
</gene>
<feature type="region of interest" description="Disordered" evidence="1">
    <location>
        <begin position="256"/>
        <end position="286"/>
    </location>
</feature>
<feature type="compositionally biased region" description="Basic residues" evidence="1">
    <location>
        <begin position="259"/>
        <end position="268"/>
    </location>
</feature>
<dbReference type="AlphaFoldDB" id="A0A813ZE67"/>
<dbReference type="PANTHER" id="PTHR47163">
    <property type="entry name" value="DDE_TNP_IS1595 DOMAIN-CONTAINING PROTEIN"/>
    <property type="match status" value="1"/>
</dbReference>
<dbReference type="OrthoDB" id="5862080at2759"/>
<feature type="domain" description="ISXO2-like transposase" evidence="2">
    <location>
        <begin position="8"/>
        <end position="115"/>
    </location>
</feature>
<evidence type="ECO:0000313" key="4">
    <source>
        <dbReference type="Proteomes" id="UP000663879"/>
    </source>
</evidence>
<feature type="non-terminal residue" evidence="3">
    <location>
        <position position="1"/>
    </location>
</feature>
<keyword evidence="4" id="KW-1185">Reference proteome</keyword>
<protein>
    <recommendedName>
        <fullName evidence="2">ISXO2-like transposase domain-containing protein</fullName>
    </recommendedName>
</protein>
<dbReference type="PANTHER" id="PTHR47163:SF2">
    <property type="entry name" value="SI:DKEY-17M8.2"/>
    <property type="match status" value="1"/>
</dbReference>